<dbReference type="RefSeq" id="WP_146688240.1">
    <property type="nucleotide sequence ID" value="NZ_LT629750.1"/>
</dbReference>
<organism evidence="3 4">
    <name type="scientific">Bradyrhizobium canariense</name>
    <dbReference type="NCBI Taxonomy" id="255045"/>
    <lineage>
        <taxon>Bacteria</taxon>
        <taxon>Pseudomonadati</taxon>
        <taxon>Pseudomonadota</taxon>
        <taxon>Alphaproteobacteria</taxon>
        <taxon>Hyphomicrobiales</taxon>
        <taxon>Nitrobacteraceae</taxon>
        <taxon>Bradyrhizobium</taxon>
    </lineage>
</organism>
<dbReference type="Proteomes" id="UP000243904">
    <property type="component" value="Chromosome I"/>
</dbReference>
<dbReference type="EMBL" id="LT629750">
    <property type="protein sequence ID" value="SDS89955.1"/>
    <property type="molecule type" value="Genomic_DNA"/>
</dbReference>
<dbReference type="InterPro" id="IPR051267">
    <property type="entry name" value="STEAP_metalloreductase"/>
</dbReference>
<evidence type="ECO:0000313" key="4">
    <source>
        <dbReference type="Proteomes" id="UP000243904"/>
    </source>
</evidence>
<dbReference type="SUPFAM" id="SSF51735">
    <property type="entry name" value="NAD(P)-binding Rossmann-fold domains"/>
    <property type="match status" value="1"/>
</dbReference>
<evidence type="ECO:0000256" key="1">
    <source>
        <dbReference type="ARBA" id="ARBA00023002"/>
    </source>
</evidence>
<keyword evidence="4" id="KW-1185">Reference proteome</keyword>
<dbReference type="Pfam" id="PF03807">
    <property type="entry name" value="F420_oxidored"/>
    <property type="match status" value="1"/>
</dbReference>
<dbReference type="InterPro" id="IPR006311">
    <property type="entry name" value="TAT_signal"/>
</dbReference>
<reference evidence="4" key="1">
    <citation type="submission" date="2016-10" db="EMBL/GenBank/DDBJ databases">
        <authorList>
            <person name="Varghese N."/>
            <person name="Submissions S."/>
        </authorList>
    </citation>
    <scope>NUCLEOTIDE SEQUENCE [LARGE SCALE GENOMIC DNA]</scope>
    <source>
        <strain evidence="4">GAS369</strain>
    </source>
</reference>
<protein>
    <recommendedName>
        <fullName evidence="2">Pyrroline-5-carboxylate reductase catalytic N-terminal domain-containing protein</fullName>
    </recommendedName>
</protein>
<dbReference type="PANTHER" id="PTHR14239">
    <property type="entry name" value="DUDULIN-RELATED"/>
    <property type="match status" value="1"/>
</dbReference>
<sequence>MSDADRASFNRRSLLRAGTFTGLAIAVSAISRGASGQASAPLKIGIIGSGHIGSTLGSLWVKAGHPVMFSSRHPEELASLVQGLGDLAKSGTVAEAIAFGDVVFIAVPYGAYPQIGKDYGSQLSGKVVLDAGNAVAARDGEITTEAKEEGIGLTSAKYLPGARIVRAFNSMSYRFFVSEANRAGDRMAIPLAGDDKDALNVASTLVHDAGFDPVVIGPLARAKDFAQGAPLYNQQLTAAEMRQRAETIK</sequence>
<dbReference type="PROSITE" id="PS51318">
    <property type="entry name" value="TAT"/>
    <property type="match status" value="1"/>
</dbReference>
<dbReference type="AlphaFoldDB" id="A0A1H1VYZ6"/>
<evidence type="ECO:0000313" key="3">
    <source>
        <dbReference type="EMBL" id="SDS89955.1"/>
    </source>
</evidence>
<dbReference type="GO" id="GO:0016491">
    <property type="term" value="F:oxidoreductase activity"/>
    <property type="evidence" value="ECO:0007669"/>
    <property type="project" value="UniProtKB-KW"/>
</dbReference>
<keyword evidence="1" id="KW-0560">Oxidoreductase</keyword>
<name>A0A1H1VYZ6_9BRAD</name>
<proteinExistence type="predicted"/>
<dbReference type="InterPro" id="IPR036291">
    <property type="entry name" value="NAD(P)-bd_dom_sf"/>
</dbReference>
<dbReference type="Gene3D" id="3.40.50.720">
    <property type="entry name" value="NAD(P)-binding Rossmann-like Domain"/>
    <property type="match status" value="1"/>
</dbReference>
<evidence type="ECO:0000259" key="2">
    <source>
        <dbReference type="Pfam" id="PF03807"/>
    </source>
</evidence>
<dbReference type="PANTHER" id="PTHR14239:SF10">
    <property type="entry name" value="REDUCTASE"/>
    <property type="match status" value="1"/>
</dbReference>
<gene>
    <name evidence="3" type="ORF">SAMN05444158_3613</name>
</gene>
<feature type="domain" description="Pyrroline-5-carboxylate reductase catalytic N-terminal" evidence="2">
    <location>
        <begin position="43"/>
        <end position="133"/>
    </location>
</feature>
<dbReference type="InterPro" id="IPR028939">
    <property type="entry name" value="P5C_Rdtase_cat_N"/>
</dbReference>
<accession>A0A1H1VYZ6</accession>